<dbReference type="GeneID" id="33318327"/>
<feature type="transmembrane region" description="Helical" evidence="1">
    <location>
        <begin position="6"/>
        <end position="24"/>
    </location>
</feature>
<feature type="transmembrane region" description="Helical" evidence="1">
    <location>
        <begin position="201"/>
        <end position="217"/>
    </location>
</feature>
<dbReference type="GO" id="GO:0016757">
    <property type="term" value="F:glycosyltransferase activity"/>
    <property type="evidence" value="ECO:0007669"/>
    <property type="project" value="UniProtKB-KW"/>
</dbReference>
<keyword evidence="1" id="KW-0472">Membrane</keyword>
<dbReference type="EMBL" id="CP015103">
    <property type="protein sequence ID" value="ASJ09318.1"/>
    <property type="molecule type" value="Genomic_DNA"/>
</dbReference>
<dbReference type="OrthoDB" id="85618at2157"/>
<gene>
    <name evidence="2" type="ORF">A3L11_08785</name>
</gene>
<keyword evidence="2" id="KW-0328">Glycosyltransferase</keyword>
<feature type="transmembrane region" description="Helical" evidence="1">
    <location>
        <begin position="384"/>
        <end position="403"/>
    </location>
</feature>
<sequence length="461" mass="52503">MDWRRIAFILIIFITSLAAFWYVYDFASQPVFHDYVSDEVWYVPASRNILHRLGVSLTHVNESTGSLGVNVIFSNQSVRIKYQYDVEKLALRHNATYEKEYLKFPGVYFEIPPEQFDSFLEDLSKTVPEGAYYTVPGFWYPDKENIQNYLNTEHPFLGKDFIMLGMLLDDKPINWRVPGIIAFVLTIILVALAAYKISGSYLAGLIALVFAVADPTLQAMSTVAMLDIYVSLFVALFVFFLALERDRSAAFAVGLAGAAKLSGGFGWPVVLFRAFRRERNIVGFITTILILPAIGFLLPNVPAMIAVGPKKWFDDFLGSFKWHLSNKGGHPAASPVWEWFVNKKAFALHYNPNVFAQTDPFLLMAMVLFILALPWLYRRRRGVLAQFGVFWSTTLLFLLQYLLGGTTQFSFYATALVPPAAVVMGVALNELLRWEAFTNSLWLYLEWLLEVKDRIRLRLGR</sequence>
<protein>
    <submittedName>
        <fullName evidence="2">Dolichyl-phosphate-mannose--protein mannosyltransferase</fullName>
    </submittedName>
</protein>
<keyword evidence="1" id="KW-1133">Transmembrane helix</keyword>
<proteinExistence type="predicted"/>
<accession>A0A2Z2MNA7</accession>
<dbReference type="Proteomes" id="UP000250125">
    <property type="component" value="Chromosome"/>
</dbReference>
<keyword evidence="2" id="KW-0808">Transferase</keyword>
<dbReference type="KEGG" id="tsl:A3L11_08785"/>
<feature type="transmembrane region" description="Helical" evidence="1">
    <location>
        <begin position="173"/>
        <end position="195"/>
    </location>
</feature>
<reference evidence="2 3" key="1">
    <citation type="submission" date="2016-04" db="EMBL/GenBank/DDBJ databases">
        <title>Complete genome sequence of Thermococcus siculi type strain RG-20.</title>
        <authorList>
            <person name="Oger P.M."/>
        </authorList>
    </citation>
    <scope>NUCLEOTIDE SEQUENCE [LARGE SCALE GENOMIC DNA]</scope>
    <source>
        <strain evidence="2 3">RG-20</strain>
    </source>
</reference>
<dbReference type="RefSeq" id="WP_088856546.1">
    <property type="nucleotide sequence ID" value="NZ_CP015103.1"/>
</dbReference>
<evidence type="ECO:0000313" key="3">
    <source>
        <dbReference type="Proteomes" id="UP000250125"/>
    </source>
</evidence>
<feature type="transmembrane region" description="Helical" evidence="1">
    <location>
        <begin position="360"/>
        <end position="377"/>
    </location>
</feature>
<name>A0A2Z2MNA7_9EURY</name>
<feature type="transmembrane region" description="Helical" evidence="1">
    <location>
        <begin position="409"/>
        <end position="428"/>
    </location>
</feature>
<feature type="transmembrane region" description="Helical" evidence="1">
    <location>
        <begin position="284"/>
        <end position="307"/>
    </location>
</feature>
<dbReference type="AlphaFoldDB" id="A0A2Z2MNA7"/>
<keyword evidence="3" id="KW-1185">Reference proteome</keyword>
<evidence type="ECO:0000313" key="2">
    <source>
        <dbReference type="EMBL" id="ASJ09318.1"/>
    </source>
</evidence>
<evidence type="ECO:0000256" key="1">
    <source>
        <dbReference type="SAM" id="Phobius"/>
    </source>
</evidence>
<organism evidence="2 3">
    <name type="scientific">Thermococcus siculi</name>
    <dbReference type="NCBI Taxonomy" id="72803"/>
    <lineage>
        <taxon>Archaea</taxon>
        <taxon>Methanobacteriati</taxon>
        <taxon>Methanobacteriota</taxon>
        <taxon>Thermococci</taxon>
        <taxon>Thermococcales</taxon>
        <taxon>Thermococcaceae</taxon>
        <taxon>Thermococcus</taxon>
    </lineage>
</organism>
<keyword evidence="1" id="KW-0812">Transmembrane</keyword>
<feature type="transmembrane region" description="Helical" evidence="1">
    <location>
        <begin position="224"/>
        <end position="243"/>
    </location>
</feature>